<dbReference type="PANTHER" id="PTHR44846">
    <property type="entry name" value="MANNOSYL-D-GLYCERATE TRANSPORT/METABOLISM SYSTEM REPRESSOR MNGR-RELATED"/>
    <property type="match status" value="1"/>
</dbReference>
<dbReference type="SMART" id="SM00866">
    <property type="entry name" value="UTRA"/>
    <property type="match status" value="1"/>
</dbReference>
<dbReference type="AlphaFoldDB" id="A0A0H2VFX7"/>
<keyword evidence="3" id="KW-0804">Transcription</keyword>
<keyword evidence="1" id="KW-0805">Transcription regulation</keyword>
<dbReference type="Pfam" id="PF00392">
    <property type="entry name" value="GntR"/>
    <property type="match status" value="1"/>
</dbReference>
<sequence>MSEMSAIYRVKQYILNLIKDGELTNGSKLPSNLSIARALNVKTDDVYDGIDELITEQVVTDNFEEGTSVKVKPPFYYPLNKIISIGTMIKEAGYEAGTEYLNLDEQPATILDAEHLGIETKEPITIIERLRTANHKPVVYCLDKIAKTYLTCTDYQQSSGSMLEAIKASTNHQIMHAEMDLEAISYEPHISEVLNASPHEGLMLLKVVHYDEKHQPILYSLNYIKSSLVKFTITKSE</sequence>
<dbReference type="GO" id="GO:0003700">
    <property type="term" value="F:DNA-binding transcription factor activity"/>
    <property type="evidence" value="ECO:0007669"/>
    <property type="project" value="InterPro"/>
</dbReference>
<dbReference type="Proteomes" id="UP000001411">
    <property type="component" value="Chromosome"/>
</dbReference>
<evidence type="ECO:0000313" key="5">
    <source>
        <dbReference type="EMBL" id="AAO04551.1"/>
    </source>
</evidence>
<dbReference type="SUPFAM" id="SSF64288">
    <property type="entry name" value="Chorismate lyase-like"/>
    <property type="match status" value="1"/>
</dbReference>
<reference evidence="5 6" key="1">
    <citation type="journal article" date="2003" name="Mol. Microbiol.">
        <title>Genome-based analysis of virulence genes in a non-biofilm-forming Staphylococcus epidermidis strain (ATCC 12228).</title>
        <authorList>
            <person name="Zhang Y.Q."/>
            <person name="Ren S.X."/>
            <person name="Li H.L."/>
            <person name="Wang Y.X."/>
            <person name="Fu G."/>
            <person name="Yang J."/>
            <person name="Qin Z.Q."/>
            <person name="Miao Y.G."/>
            <person name="Wang W.Y."/>
            <person name="Chen R.S."/>
            <person name="Shen Y."/>
            <person name="Chen Z."/>
            <person name="Yuan Z.H."/>
            <person name="Zhao G.P."/>
            <person name="Qu D."/>
            <person name="Danchin A."/>
            <person name="Wen Y.M."/>
        </authorList>
    </citation>
    <scope>NUCLEOTIDE SEQUENCE [LARGE SCALE GENOMIC DNA]</scope>
    <source>
        <strain evidence="6">ATCC 12228 / FDA PCI 1200</strain>
    </source>
</reference>
<dbReference type="GO" id="GO:0045892">
    <property type="term" value="P:negative regulation of DNA-templated transcription"/>
    <property type="evidence" value="ECO:0007669"/>
    <property type="project" value="TreeGrafter"/>
</dbReference>
<dbReference type="KEGG" id="sep:SE_0954"/>
<gene>
    <name evidence="5" type="ordered locus">SE_0954</name>
</gene>
<dbReference type="InterPro" id="IPR028978">
    <property type="entry name" value="Chorismate_lyase_/UTRA_dom_sf"/>
</dbReference>
<evidence type="ECO:0000256" key="3">
    <source>
        <dbReference type="ARBA" id="ARBA00023163"/>
    </source>
</evidence>
<proteinExistence type="predicted"/>
<evidence type="ECO:0000256" key="2">
    <source>
        <dbReference type="ARBA" id="ARBA00023125"/>
    </source>
</evidence>
<dbReference type="SMR" id="A0A0H2VFX7"/>
<dbReference type="SUPFAM" id="SSF46785">
    <property type="entry name" value="Winged helix' DNA-binding domain"/>
    <property type="match status" value="1"/>
</dbReference>
<dbReference type="eggNOG" id="COG2188">
    <property type="taxonomic scope" value="Bacteria"/>
</dbReference>
<dbReference type="PROSITE" id="PS50949">
    <property type="entry name" value="HTH_GNTR"/>
    <property type="match status" value="1"/>
</dbReference>
<dbReference type="GeneID" id="50018911"/>
<evidence type="ECO:0000256" key="1">
    <source>
        <dbReference type="ARBA" id="ARBA00023015"/>
    </source>
</evidence>
<name>A0A0H2VFX7_STAES</name>
<dbReference type="EMBL" id="AE015929">
    <property type="protein sequence ID" value="AAO04551.1"/>
    <property type="molecule type" value="Genomic_DNA"/>
</dbReference>
<dbReference type="InterPro" id="IPR000524">
    <property type="entry name" value="Tscrpt_reg_HTH_GntR"/>
</dbReference>
<dbReference type="HOGENOM" id="CLU_063236_4_0_9"/>
<dbReference type="InterPro" id="IPR050679">
    <property type="entry name" value="Bact_HTH_transcr_reg"/>
</dbReference>
<dbReference type="GO" id="GO:0003677">
    <property type="term" value="F:DNA binding"/>
    <property type="evidence" value="ECO:0007669"/>
    <property type="project" value="UniProtKB-KW"/>
</dbReference>
<evidence type="ECO:0000313" key="6">
    <source>
        <dbReference type="Proteomes" id="UP000001411"/>
    </source>
</evidence>
<dbReference type="Pfam" id="PF07702">
    <property type="entry name" value="UTRA"/>
    <property type="match status" value="1"/>
</dbReference>
<dbReference type="Gene3D" id="1.10.10.10">
    <property type="entry name" value="Winged helix-like DNA-binding domain superfamily/Winged helix DNA-binding domain"/>
    <property type="match status" value="1"/>
</dbReference>
<evidence type="ECO:0000259" key="4">
    <source>
        <dbReference type="PROSITE" id="PS50949"/>
    </source>
</evidence>
<dbReference type="PANTHER" id="PTHR44846:SF17">
    <property type="entry name" value="GNTR-FAMILY TRANSCRIPTIONAL REGULATOR"/>
    <property type="match status" value="1"/>
</dbReference>
<accession>A0A0H2VFX7</accession>
<protein>
    <submittedName>
        <fullName evidence="5">Transcription regulator GntR family</fullName>
    </submittedName>
</protein>
<dbReference type="InterPro" id="IPR011663">
    <property type="entry name" value="UTRA"/>
</dbReference>
<dbReference type="InterPro" id="IPR036390">
    <property type="entry name" value="WH_DNA-bd_sf"/>
</dbReference>
<dbReference type="PATRIC" id="fig|176280.10.peg.928"/>
<dbReference type="InterPro" id="IPR036388">
    <property type="entry name" value="WH-like_DNA-bd_sf"/>
</dbReference>
<dbReference type="OrthoDB" id="149756at2"/>
<dbReference type="RefSeq" id="WP_002439536.1">
    <property type="nucleotide sequence ID" value="NC_004461.1"/>
</dbReference>
<keyword evidence="2" id="KW-0238">DNA-binding</keyword>
<feature type="domain" description="HTH gntR-type" evidence="4">
    <location>
        <begin position="4"/>
        <end position="72"/>
    </location>
</feature>
<dbReference type="Gene3D" id="3.40.1410.10">
    <property type="entry name" value="Chorismate lyase-like"/>
    <property type="match status" value="1"/>
</dbReference>
<organism evidence="5 6">
    <name type="scientific">Staphylococcus epidermidis (strain ATCC 12228 / FDA PCI 1200)</name>
    <dbReference type="NCBI Taxonomy" id="176280"/>
    <lineage>
        <taxon>Bacteria</taxon>
        <taxon>Bacillati</taxon>
        <taxon>Bacillota</taxon>
        <taxon>Bacilli</taxon>
        <taxon>Bacillales</taxon>
        <taxon>Staphylococcaceae</taxon>
        <taxon>Staphylococcus</taxon>
    </lineage>
</organism>